<dbReference type="AlphaFoldDB" id="A0A379M5A0"/>
<keyword evidence="2" id="KW-1133">Transmembrane helix</keyword>
<gene>
    <name evidence="3" type="ORF">NCTC13296_03676</name>
</gene>
<organism evidence="3 4">
    <name type="scientific">Rhodococcus gordoniae</name>
    <dbReference type="NCBI Taxonomy" id="223392"/>
    <lineage>
        <taxon>Bacteria</taxon>
        <taxon>Bacillati</taxon>
        <taxon>Actinomycetota</taxon>
        <taxon>Actinomycetes</taxon>
        <taxon>Mycobacteriales</taxon>
        <taxon>Nocardiaceae</taxon>
        <taxon>Rhodococcus</taxon>
    </lineage>
</organism>
<reference evidence="3 4" key="1">
    <citation type="submission" date="2018-06" db="EMBL/GenBank/DDBJ databases">
        <authorList>
            <consortium name="Pathogen Informatics"/>
            <person name="Doyle S."/>
        </authorList>
    </citation>
    <scope>NUCLEOTIDE SEQUENCE [LARGE SCALE GENOMIC DNA]</scope>
    <source>
        <strain evidence="3 4">NCTC13296</strain>
    </source>
</reference>
<feature type="transmembrane region" description="Helical" evidence="2">
    <location>
        <begin position="76"/>
        <end position="98"/>
    </location>
</feature>
<evidence type="ECO:0000256" key="2">
    <source>
        <dbReference type="SAM" id="Phobius"/>
    </source>
</evidence>
<dbReference type="EMBL" id="UGVI01000001">
    <property type="protein sequence ID" value="SUE16783.1"/>
    <property type="molecule type" value="Genomic_DNA"/>
</dbReference>
<evidence type="ECO:0000256" key="1">
    <source>
        <dbReference type="SAM" id="MobiDB-lite"/>
    </source>
</evidence>
<feature type="region of interest" description="Disordered" evidence="1">
    <location>
        <begin position="18"/>
        <end position="40"/>
    </location>
</feature>
<feature type="compositionally biased region" description="Polar residues" evidence="1">
    <location>
        <begin position="31"/>
        <end position="40"/>
    </location>
</feature>
<name>A0A379M5A0_9NOCA</name>
<keyword evidence="2" id="KW-0812">Transmembrane</keyword>
<sequence>MYLPGCASPRIVFPLPDLTAGPRDDYRGHVGTSSSDSSAAPRNGLLKAAIVCFAVGVVAVLAIFLTPVITDGKPGLVLYLLTLAWPLGFALAIAFALSSGRRARNGDRT</sequence>
<proteinExistence type="predicted"/>
<evidence type="ECO:0008006" key="5">
    <source>
        <dbReference type="Google" id="ProtNLM"/>
    </source>
</evidence>
<dbReference type="Proteomes" id="UP000254569">
    <property type="component" value="Unassembled WGS sequence"/>
</dbReference>
<keyword evidence="4" id="KW-1185">Reference proteome</keyword>
<accession>A0A379M5A0</accession>
<evidence type="ECO:0000313" key="4">
    <source>
        <dbReference type="Proteomes" id="UP000254569"/>
    </source>
</evidence>
<keyword evidence="2" id="KW-0472">Membrane</keyword>
<evidence type="ECO:0000313" key="3">
    <source>
        <dbReference type="EMBL" id="SUE16783.1"/>
    </source>
</evidence>
<feature type="transmembrane region" description="Helical" evidence="2">
    <location>
        <begin position="48"/>
        <end position="70"/>
    </location>
</feature>
<protein>
    <recommendedName>
        <fullName evidence="5">Integral membrane protein</fullName>
    </recommendedName>
</protein>